<dbReference type="Gene3D" id="2.60.210.10">
    <property type="entry name" value="Apoptosis, Tumor Necrosis Factor Receptor Associated Protein 2, Chain A"/>
    <property type="match status" value="1"/>
</dbReference>
<dbReference type="PANTHER" id="PTHR26379">
    <property type="entry name" value="BTB/POZ AND MATH DOMAIN-CONTAINING PROTEIN 1"/>
    <property type="match status" value="1"/>
</dbReference>
<evidence type="ECO:0000313" key="3">
    <source>
        <dbReference type="EnsemblPlants" id="EMT31271"/>
    </source>
</evidence>
<dbReference type="Gene3D" id="3.30.710.10">
    <property type="entry name" value="Potassium Channel Kv1.1, Chain A"/>
    <property type="match status" value="1"/>
</dbReference>
<comment type="similarity">
    <text evidence="2">Belongs to the Tdpoz family.</text>
</comment>
<organism evidence="3">
    <name type="scientific">Aegilops tauschii</name>
    <name type="common">Tausch's goatgrass</name>
    <name type="synonym">Aegilops squarrosa</name>
    <dbReference type="NCBI Taxonomy" id="37682"/>
    <lineage>
        <taxon>Eukaryota</taxon>
        <taxon>Viridiplantae</taxon>
        <taxon>Streptophyta</taxon>
        <taxon>Embryophyta</taxon>
        <taxon>Tracheophyta</taxon>
        <taxon>Spermatophyta</taxon>
        <taxon>Magnoliopsida</taxon>
        <taxon>Liliopsida</taxon>
        <taxon>Poales</taxon>
        <taxon>Poaceae</taxon>
        <taxon>BOP clade</taxon>
        <taxon>Pooideae</taxon>
        <taxon>Triticodae</taxon>
        <taxon>Triticeae</taxon>
        <taxon>Triticinae</taxon>
        <taxon>Aegilops</taxon>
    </lineage>
</organism>
<dbReference type="SUPFAM" id="SSF54695">
    <property type="entry name" value="POZ domain"/>
    <property type="match status" value="1"/>
</dbReference>
<dbReference type="InterPro" id="IPR002083">
    <property type="entry name" value="MATH/TRAF_dom"/>
</dbReference>
<dbReference type="SMART" id="SM00225">
    <property type="entry name" value="BTB"/>
    <property type="match status" value="1"/>
</dbReference>
<dbReference type="Pfam" id="PF00651">
    <property type="entry name" value="BTB"/>
    <property type="match status" value="1"/>
</dbReference>
<dbReference type="SUPFAM" id="SSF49599">
    <property type="entry name" value="TRAF domain-like"/>
    <property type="match status" value="1"/>
</dbReference>
<dbReference type="InterPro" id="IPR056423">
    <property type="entry name" value="BACK_BPM_SPOP"/>
</dbReference>
<reference evidence="3" key="1">
    <citation type="submission" date="2015-06" db="UniProtKB">
        <authorList>
            <consortium name="EnsemblPlants"/>
        </authorList>
    </citation>
    <scope>IDENTIFICATION</scope>
</reference>
<dbReference type="InterPro" id="IPR045005">
    <property type="entry name" value="BPM1-6"/>
</dbReference>
<dbReference type="InterPro" id="IPR000210">
    <property type="entry name" value="BTB/POZ_dom"/>
</dbReference>
<dbReference type="InterPro" id="IPR008974">
    <property type="entry name" value="TRAF-like"/>
</dbReference>
<dbReference type="EnsemblPlants" id="EMT31271">
    <property type="protein sequence ID" value="EMT31271"/>
    <property type="gene ID" value="F775_21313"/>
</dbReference>
<dbReference type="PANTHER" id="PTHR26379:SF316">
    <property type="entry name" value="MATH DOMAIN-CONTAINING PROTEIN"/>
    <property type="match status" value="1"/>
</dbReference>
<dbReference type="GO" id="GO:0016567">
    <property type="term" value="P:protein ubiquitination"/>
    <property type="evidence" value="ECO:0007669"/>
    <property type="project" value="InterPro"/>
</dbReference>
<dbReference type="InterPro" id="IPR011333">
    <property type="entry name" value="SKP1/BTB/POZ_sf"/>
</dbReference>
<name>M8D4P3_AEGTA</name>
<sequence length="348" mass="39716">MTVRQATGSHLLRIPEFTKVRNMVAMGMKMRSSRFAVCGHNWRIKCFPNGFTEEHEASHISLSIDSASSSSWTSSLWAKAQMSVLDHAGTPCYTQSSQRDFSFTWSLLEFVRHEDLDKEKHLKDDCLTILCDLTVTVKVAPMPPFALRGQLAEAIWSKERPNVKIEVGHQTFAAHRWILEARSPVFKADLSIASRINDHEDTDRVLRVDDMDPQVFKALLQFVYTDSPPETSLLEEAWMAEGLLVAADRYELEKLKRICEEALCRRISMGSVADTLELADRHRFPVLWDACMRLLSSPGNLEAFMAAHGFRHYYKTGLSSQSSFHISPGSVPNRGEYEHWSRFVRLKH</sequence>
<comment type="pathway">
    <text evidence="1">Protein modification; protein ubiquitination.</text>
</comment>
<protein>
    <submittedName>
        <fullName evidence="3">Speckle-type POZ protein-like protein A</fullName>
    </submittedName>
</protein>
<dbReference type="Pfam" id="PF22486">
    <property type="entry name" value="MATH_2"/>
    <property type="match status" value="1"/>
</dbReference>
<dbReference type="PROSITE" id="PS50097">
    <property type="entry name" value="BTB"/>
    <property type="match status" value="1"/>
</dbReference>
<evidence type="ECO:0000256" key="2">
    <source>
        <dbReference type="ARBA" id="ARBA00010846"/>
    </source>
</evidence>
<dbReference type="PROSITE" id="PS50144">
    <property type="entry name" value="MATH"/>
    <property type="match status" value="1"/>
</dbReference>
<dbReference type="Gene3D" id="6.10.250.3030">
    <property type="match status" value="1"/>
</dbReference>
<accession>M8D4P3</accession>
<dbReference type="AlphaFoldDB" id="M8D4P3"/>
<dbReference type="CDD" id="cd00121">
    <property type="entry name" value="MATH"/>
    <property type="match status" value="1"/>
</dbReference>
<dbReference type="Pfam" id="PF24570">
    <property type="entry name" value="BACK_BPM_SPOP"/>
    <property type="match status" value="1"/>
</dbReference>
<proteinExistence type="inferred from homology"/>
<evidence type="ECO:0000256" key="1">
    <source>
        <dbReference type="ARBA" id="ARBA00004906"/>
    </source>
</evidence>